<comment type="caution">
    <text evidence="3">The sequence shown here is derived from an EMBL/GenBank/DDBJ whole genome shotgun (WGS) entry which is preliminary data.</text>
</comment>
<accession>A0ABX1REG1</accession>
<name>A0ABX1REG1_9PSEU</name>
<comment type="similarity">
    <text evidence="1">Belongs to the YciI family.</text>
</comment>
<dbReference type="Proteomes" id="UP001296706">
    <property type="component" value="Unassembled WGS sequence"/>
</dbReference>
<dbReference type="PANTHER" id="PTHR35174:SF4">
    <property type="entry name" value="BLL7163 PROTEIN"/>
    <property type="match status" value="1"/>
</dbReference>
<proteinExistence type="inferred from homology"/>
<dbReference type="PANTHER" id="PTHR35174">
    <property type="entry name" value="BLL7171 PROTEIN-RELATED"/>
    <property type="match status" value="1"/>
</dbReference>
<dbReference type="InterPro" id="IPR005545">
    <property type="entry name" value="YCII"/>
</dbReference>
<gene>
    <name evidence="3" type="ORF">HF577_11880</name>
</gene>
<evidence type="ECO:0000313" key="3">
    <source>
        <dbReference type="EMBL" id="NMH77779.1"/>
    </source>
</evidence>
<dbReference type="Pfam" id="PF03795">
    <property type="entry name" value="YCII"/>
    <property type="match status" value="1"/>
</dbReference>
<sequence length="148" mass="15964">MRVMVITKGDGADEGKGQPTTEMFEKMRAFNEQLVNAGIMLGGEGLQPSGAGARVAFSNAGTSVVDGPFTESKEVIAGYWIWEVSSLAEAVEWARRCPFDAAYGETQVLEIRPLFDMADFAETVDGETLARSEELHDRASTESSPSHG</sequence>
<evidence type="ECO:0000256" key="1">
    <source>
        <dbReference type="ARBA" id="ARBA00007689"/>
    </source>
</evidence>
<dbReference type="Gene3D" id="3.30.70.1060">
    <property type="entry name" value="Dimeric alpha+beta barrel"/>
    <property type="match status" value="1"/>
</dbReference>
<organism evidence="3 4">
    <name type="scientific">Pseudonocardia xinjiangensis</name>
    <dbReference type="NCBI Taxonomy" id="75289"/>
    <lineage>
        <taxon>Bacteria</taxon>
        <taxon>Bacillati</taxon>
        <taxon>Actinomycetota</taxon>
        <taxon>Actinomycetes</taxon>
        <taxon>Pseudonocardiales</taxon>
        <taxon>Pseudonocardiaceae</taxon>
        <taxon>Pseudonocardia</taxon>
    </lineage>
</organism>
<dbReference type="InterPro" id="IPR011008">
    <property type="entry name" value="Dimeric_a/b-barrel"/>
</dbReference>
<evidence type="ECO:0000259" key="2">
    <source>
        <dbReference type="Pfam" id="PF03795"/>
    </source>
</evidence>
<dbReference type="EMBL" id="JAAXKY010000030">
    <property type="protein sequence ID" value="NMH77779.1"/>
    <property type="molecule type" value="Genomic_DNA"/>
</dbReference>
<protein>
    <submittedName>
        <fullName evidence="3">YciI family protein</fullName>
    </submittedName>
</protein>
<keyword evidence="4" id="KW-1185">Reference proteome</keyword>
<evidence type="ECO:0000313" key="4">
    <source>
        <dbReference type="Proteomes" id="UP001296706"/>
    </source>
</evidence>
<reference evidence="3 4" key="1">
    <citation type="submission" date="2020-04" db="EMBL/GenBank/DDBJ databases">
        <authorList>
            <person name="Klaysubun C."/>
            <person name="Duangmal K."/>
            <person name="Lipun K."/>
        </authorList>
    </citation>
    <scope>NUCLEOTIDE SEQUENCE [LARGE SCALE GENOMIC DNA]</scope>
    <source>
        <strain evidence="3 4">JCM 11839</strain>
    </source>
</reference>
<dbReference type="SUPFAM" id="SSF54909">
    <property type="entry name" value="Dimeric alpha+beta barrel"/>
    <property type="match status" value="1"/>
</dbReference>
<feature type="domain" description="YCII-related" evidence="2">
    <location>
        <begin position="1"/>
        <end position="113"/>
    </location>
</feature>